<evidence type="ECO:0000313" key="2">
    <source>
        <dbReference type="EMBL" id="MDP0971790.1"/>
    </source>
</evidence>
<dbReference type="RefSeq" id="WP_305202785.1">
    <property type="nucleotide sequence ID" value="NZ_JAUUIA010001235.1"/>
</dbReference>
<comment type="similarity">
    <text evidence="1">Belongs to the class-IV pyridoxal-phosphate-dependent aminotransferase family.</text>
</comment>
<dbReference type="InterPro" id="IPR050571">
    <property type="entry name" value="Class-IV_PLP-Dep_Aminotrnsfr"/>
</dbReference>
<dbReference type="Pfam" id="PF19798">
    <property type="entry name" value="Sulfotransfer_5"/>
    <property type="match status" value="1"/>
</dbReference>
<sequence>PRNLSTAMMYSFGARPDCAVVDDPFYAAYLAQTGLAHPMRDEILAAQSQDPARDTDALLGPVPGGKPHFYQKHMTQHMLP</sequence>
<evidence type="ECO:0000313" key="3">
    <source>
        <dbReference type="Proteomes" id="UP001244490"/>
    </source>
</evidence>
<comment type="caution">
    <text evidence="2">The sequence shown here is derived from an EMBL/GenBank/DDBJ whole genome shotgun (WGS) entry which is preliminary data.</text>
</comment>
<organism evidence="2 3">
    <name type="scientific">Klebsiella pneumoniae</name>
    <dbReference type="NCBI Taxonomy" id="573"/>
    <lineage>
        <taxon>Bacteria</taxon>
        <taxon>Pseudomonadati</taxon>
        <taxon>Pseudomonadota</taxon>
        <taxon>Gammaproteobacteria</taxon>
        <taxon>Enterobacterales</taxon>
        <taxon>Enterobacteriaceae</taxon>
        <taxon>Klebsiella/Raoultella group</taxon>
        <taxon>Klebsiella</taxon>
        <taxon>Klebsiella pneumoniae complex</taxon>
    </lineage>
</organism>
<accession>A0AAW8AN09</accession>
<feature type="non-terminal residue" evidence="2">
    <location>
        <position position="1"/>
    </location>
</feature>
<dbReference type="AlphaFoldDB" id="A0AAW8AN09"/>
<name>A0AAW8AN09_KLEPN</name>
<proteinExistence type="inferred from homology"/>
<dbReference type="PANTHER" id="PTHR42743">
    <property type="entry name" value="AMINO-ACID AMINOTRANSFERASE"/>
    <property type="match status" value="1"/>
</dbReference>
<dbReference type="EMBL" id="JAUUIA010001235">
    <property type="protein sequence ID" value="MDP0971790.1"/>
    <property type="molecule type" value="Genomic_DNA"/>
</dbReference>
<gene>
    <name evidence="2" type="ORF">Q6294_33175</name>
</gene>
<evidence type="ECO:0000256" key="1">
    <source>
        <dbReference type="ARBA" id="ARBA00009320"/>
    </source>
</evidence>
<evidence type="ECO:0008006" key="4">
    <source>
        <dbReference type="Google" id="ProtNLM"/>
    </source>
</evidence>
<dbReference type="GO" id="GO:0019752">
    <property type="term" value="P:carboxylic acid metabolic process"/>
    <property type="evidence" value="ECO:0007669"/>
    <property type="project" value="TreeGrafter"/>
</dbReference>
<reference evidence="2" key="1">
    <citation type="submission" date="2023-07" db="EMBL/GenBank/DDBJ databases">
        <authorList>
            <person name="Peng Z."/>
        </authorList>
    </citation>
    <scope>NUCLEOTIDE SEQUENCE</scope>
    <source>
        <strain evidence="2">KP219</strain>
    </source>
</reference>
<dbReference type="PANTHER" id="PTHR42743:SF11">
    <property type="entry name" value="AMINODEOXYCHORISMATE LYASE"/>
    <property type="match status" value="1"/>
</dbReference>
<protein>
    <recommendedName>
        <fullName evidence="4">Sulfotransferase family protein</fullName>
    </recommendedName>
</protein>
<feature type="non-terminal residue" evidence="2">
    <location>
        <position position="80"/>
    </location>
</feature>
<dbReference type="Proteomes" id="UP001244490">
    <property type="component" value="Unassembled WGS sequence"/>
</dbReference>